<dbReference type="InterPro" id="IPR023210">
    <property type="entry name" value="NADP_OxRdtase_dom"/>
</dbReference>
<evidence type="ECO:0000313" key="4">
    <source>
        <dbReference type="Proteomes" id="UP001056201"/>
    </source>
</evidence>
<dbReference type="InterPro" id="IPR036812">
    <property type="entry name" value="NAD(P)_OxRdtase_dom_sf"/>
</dbReference>
<proteinExistence type="predicted"/>
<keyword evidence="4" id="KW-1185">Reference proteome</keyword>
<dbReference type="InterPro" id="IPR006311">
    <property type="entry name" value="TAT_signal"/>
</dbReference>
<dbReference type="PROSITE" id="PS51318">
    <property type="entry name" value="TAT"/>
    <property type="match status" value="1"/>
</dbReference>
<dbReference type="EMBL" id="CP097635">
    <property type="protein sequence ID" value="URI05916.1"/>
    <property type="molecule type" value="Genomic_DNA"/>
</dbReference>
<reference evidence="3" key="1">
    <citation type="submission" date="2022-05" db="EMBL/GenBank/DDBJ databases">
        <title>An RpoN-dependent PEP-CTERM gene is involved in floc formation of an Aquincola tertiaricarbonis strain.</title>
        <authorList>
            <person name="Qiu D."/>
            <person name="Xia M."/>
        </authorList>
    </citation>
    <scope>NUCLEOTIDE SEQUENCE</scope>
    <source>
        <strain evidence="3">RN12</strain>
    </source>
</reference>
<gene>
    <name evidence="3" type="ORF">MW290_08155</name>
</gene>
<evidence type="ECO:0000256" key="1">
    <source>
        <dbReference type="SAM" id="MobiDB-lite"/>
    </source>
</evidence>
<dbReference type="Pfam" id="PF00248">
    <property type="entry name" value="Aldo_ket_red"/>
    <property type="match status" value="1"/>
</dbReference>
<dbReference type="Proteomes" id="UP001056201">
    <property type="component" value="Chromosome 1"/>
</dbReference>
<accession>A0ABY4S467</accession>
<feature type="domain" description="NADP-dependent oxidoreductase" evidence="2">
    <location>
        <begin position="74"/>
        <end position="312"/>
    </location>
</feature>
<protein>
    <submittedName>
        <fullName evidence="3">Aldo/keto reductase</fullName>
    </submittedName>
</protein>
<sequence length="332" mass="35630">MFRPTHPHHPARRRWLAGAGAALLTGAGSALQTVSAQPRPQPGAQPAPSKAPPAQASPLLTRAIPSSGELLPRVGLGSWITFNVGRDPAALEACAQVVQAFFAAGGRLIDSSPMYGSAQPTIGHALARLKHPAALFSAEKVWVGDAERGPAQMEASRAFWGVPRFDLMQVHNLLAWQQHLPRLLAMKAAGQLRYVGISTSEGRRHAELEQIMRTQPIDFVQLTYNPLDRAAEQRLLPLAQERGIAVLVNRPFREGALLDTLLRHPLPGWATELGCDGWAQVVLKFIVSHPAVTCAIPATRQVAHVQQNLGAARGAMPDAGLRAQMAADMAAL</sequence>
<dbReference type="PANTHER" id="PTHR43312:SF1">
    <property type="entry name" value="NADP-DEPENDENT OXIDOREDUCTASE DOMAIN-CONTAINING PROTEIN"/>
    <property type="match status" value="1"/>
</dbReference>
<organism evidence="3 4">
    <name type="scientific">Aquincola tertiaricarbonis</name>
    <dbReference type="NCBI Taxonomy" id="391953"/>
    <lineage>
        <taxon>Bacteria</taxon>
        <taxon>Pseudomonadati</taxon>
        <taxon>Pseudomonadota</taxon>
        <taxon>Betaproteobacteria</taxon>
        <taxon>Burkholderiales</taxon>
        <taxon>Sphaerotilaceae</taxon>
        <taxon>Aquincola</taxon>
    </lineage>
</organism>
<feature type="compositionally biased region" description="Pro residues" evidence="1">
    <location>
        <begin position="39"/>
        <end position="51"/>
    </location>
</feature>
<name>A0ABY4S467_AQUTE</name>
<dbReference type="Gene3D" id="3.20.20.100">
    <property type="entry name" value="NADP-dependent oxidoreductase domain"/>
    <property type="match status" value="1"/>
</dbReference>
<evidence type="ECO:0000313" key="3">
    <source>
        <dbReference type="EMBL" id="URI05916.1"/>
    </source>
</evidence>
<feature type="region of interest" description="Disordered" evidence="1">
    <location>
        <begin position="34"/>
        <end position="56"/>
    </location>
</feature>
<dbReference type="CDD" id="cd19095">
    <property type="entry name" value="AKR_PA4992-like"/>
    <property type="match status" value="1"/>
</dbReference>
<dbReference type="SUPFAM" id="SSF51430">
    <property type="entry name" value="NAD(P)-linked oxidoreductase"/>
    <property type="match status" value="1"/>
</dbReference>
<evidence type="ECO:0000259" key="2">
    <source>
        <dbReference type="Pfam" id="PF00248"/>
    </source>
</evidence>
<dbReference type="InterPro" id="IPR053135">
    <property type="entry name" value="AKR2_Oxidoreductase"/>
</dbReference>
<dbReference type="PANTHER" id="PTHR43312">
    <property type="entry name" value="D-THREO-ALDOSE 1-DEHYDROGENASE"/>
    <property type="match status" value="1"/>
</dbReference>